<evidence type="ECO:0000256" key="1">
    <source>
        <dbReference type="SAM" id="MobiDB-lite"/>
    </source>
</evidence>
<feature type="transmembrane region" description="Helical" evidence="2">
    <location>
        <begin position="224"/>
        <end position="243"/>
    </location>
</feature>
<feature type="transmembrane region" description="Helical" evidence="2">
    <location>
        <begin position="562"/>
        <end position="586"/>
    </location>
</feature>
<feature type="transmembrane region" description="Helical" evidence="2">
    <location>
        <begin position="275"/>
        <end position="294"/>
    </location>
</feature>
<keyword evidence="2" id="KW-0472">Membrane</keyword>
<gene>
    <name evidence="3" type="ORF">QC761_0077300</name>
</gene>
<evidence type="ECO:0000313" key="3">
    <source>
        <dbReference type="EMBL" id="KAK4641746.1"/>
    </source>
</evidence>
<proteinExistence type="predicted"/>
<feature type="region of interest" description="Disordered" evidence="1">
    <location>
        <begin position="89"/>
        <end position="140"/>
    </location>
</feature>
<feature type="transmembrane region" description="Helical" evidence="2">
    <location>
        <begin position="447"/>
        <end position="471"/>
    </location>
</feature>
<comment type="caution">
    <text evidence="3">The sequence shown here is derived from an EMBL/GenBank/DDBJ whole genome shotgun (WGS) entry which is preliminary data.</text>
</comment>
<feature type="compositionally biased region" description="Pro residues" evidence="1">
    <location>
        <begin position="125"/>
        <end position="140"/>
    </location>
</feature>
<dbReference type="Proteomes" id="UP001322138">
    <property type="component" value="Unassembled WGS sequence"/>
</dbReference>
<accession>A0ABR0FCR8</accession>
<dbReference type="RefSeq" id="XP_062730722.1">
    <property type="nucleotide sequence ID" value="XM_062872799.1"/>
</dbReference>
<keyword evidence="2" id="KW-1133">Transmembrane helix</keyword>
<dbReference type="EMBL" id="JAFFGZ010000007">
    <property type="protein sequence ID" value="KAK4641746.1"/>
    <property type="molecule type" value="Genomic_DNA"/>
</dbReference>
<sequence>MTILTKYGDILHHDEVSATIVRASSVTFDSALETTPMVSAETSISQIPKQDSRTAFDLDIGSVSSAISPKDPTVHPLSHLLLIQEEHTTKKEINNTNEPTTLNTTSQEASSLTSDASSTSADTSQPPPIPPNPPIGPIPPEVRGNFFNLSSETDYLMASLIQVLLATLLGIPVQIAVSSLNSMLPIRALGHEAGTLPDSLHLPSNSWLAPWIACRFLHRLKDPLPFLNVLFGLLSTILIPLSAETIRLEFTSINCKVFSRVCAVGLRKAGIPMRAAEGVLVAIAVLVIAIGVLLSRWKSRVATEPWSIASMVGLLSNAEVRGLVRSLPGCTEGGYLRNDQIASVLTGRRYRLRFLGDDDSEYGIEVCPVMEDDSPIQPTAKEPPIRTPVSSTPKKRFWHMKPTTKEFLARATTLLFVIGLLILILYYENTILDTPFERFMDSQSFGVRILFTSFGTIVSGCWDYFFSLYTFPVRHQRHILTAVIRSIPLLHPPPPLHRPQLARTSILLSPPSNIFTGLWQSPAQEMSSFSTSPLPPCWQSSQPILFSSIPFRNTVTWKMHEACTWLAVAVLSYMVIVLAVMVYLGWKQPQCCLPVKTDTMVGCMYCLAESEMLSDFEGMGVLGRKERDRLVSEMGRLYYLGAVKRAGEVVRGEGGRLVVDYFVADSGVERKGRVREVR</sequence>
<feature type="transmembrane region" description="Helical" evidence="2">
    <location>
        <begin position="155"/>
        <end position="177"/>
    </location>
</feature>
<evidence type="ECO:0000313" key="4">
    <source>
        <dbReference type="Proteomes" id="UP001322138"/>
    </source>
</evidence>
<evidence type="ECO:0000256" key="2">
    <source>
        <dbReference type="SAM" id="Phobius"/>
    </source>
</evidence>
<name>A0ABR0FCR8_9PEZI</name>
<protein>
    <submittedName>
        <fullName evidence="3">Uncharacterized protein</fullName>
    </submittedName>
</protein>
<feature type="compositionally biased region" description="Low complexity" evidence="1">
    <location>
        <begin position="94"/>
        <end position="124"/>
    </location>
</feature>
<keyword evidence="2" id="KW-0812">Transmembrane</keyword>
<reference evidence="3 4" key="1">
    <citation type="journal article" date="2023" name="bioRxiv">
        <title>High-quality genome assemblies of four members of thePodospora anserinaspecies complex.</title>
        <authorList>
            <person name="Ament-Velasquez S.L."/>
            <person name="Vogan A.A."/>
            <person name="Wallerman O."/>
            <person name="Hartmann F."/>
            <person name="Gautier V."/>
            <person name="Silar P."/>
            <person name="Giraud T."/>
            <person name="Johannesson H."/>
        </authorList>
    </citation>
    <scope>NUCLEOTIDE SEQUENCE [LARGE SCALE GENOMIC DNA]</scope>
    <source>
        <strain evidence="3 4">CBS 112042</strain>
    </source>
</reference>
<organism evidence="3 4">
    <name type="scientific">Podospora bellae-mahoneyi</name>
    <dbReference type="NCBI Taxonomy" id="2093777"/>
    <lineage>
        <taxon>Eukaryota</taxon>
        <taxon>Fungi</taxon>
        <taxon>Dikarya</taxon>
        <taxon>Ascomycota</taxon>
        <taxon>Pezizomycotina</taxon>
        <taxon>Sordariomycetes</taxon>
        <taxon>Sordariomycetidae</taxon>
        <taxon>Sordariales</taxon>
        <taxon>Podosporaceae</taxon>
        <taxon>Podospora</taxon>
    </lineage>
</organism>
<dbReference type="GeneID" id="87892092"/>
<keyword evidence="4" id="KW-1185">Reference proteome</keyword>
<feature type="transmembrane region" description="Helical" evidence="2">
    <location>
        <begin position="407"/>
        <end position="427"/>
    </location>
</feature>